<keyword evidence="2" id="KW-1185">Reference proteome</keyword>
<name>A0ABX8TPV1_9CAUL</name>
<gene>
    <name evidence="1" type="ORF">KWG56_18265</name>
</gene>
<geneLocation type="plasmid" evidence="1 2">
    <name>unnamed1</name>
</geneLocation>
<organism evidence="1 2">
    <name type="scientific">Brevundimonas nasdae</name>
    <dbReference type="NCBI Taxonomy" id="172043"/>
    <lineage>
        <taxon>Bacteria</taxon>
        <taxon>Pseudomonadati</taxon>
        <taxon>Pseudomonadota</taxon>
        <taxon>Alphaproteobacteria</taxon>
        <taxon>Caulobacterales</taxon>
        <taxon>Caulobacteraceae</taxon>
        <taxon>Brevundimonas</taxon>
    </lineage>
</organism>
<dbReference type="Proteomes" id="UP000824334">
    <property type="component" value="Plasmid unnamed1"/>
</dbReference>
<dbReference type="GeneID" id="94377243"/>
<protein>
    <submittedName>
        <fullName evidence="1">Uncharacterized protein</fullName>
    </submittedName>
</protein>
<sequence>MMPLSDEAKKGIPVGMVVAAAQIVDHDDTLAAEVLEEAGLTTAAEMRAAGCDPYDIEKLRPLLKDIARRASLRQKS</sequence>
<evidence type="ECO:0000313" key="2">
    <source>
        <dbReference type="Proteomes" id="UP000824334"/>
    </source>
</evidence>
<dbReference type="EMBL" id="CP080035">
    <property type="protein sequence ID" value="QYC12388.1"/>
    <property type="molecule type" value="Genomic_DNA"/>
</dbReference>
<accession>A0ABX8TPV1</accession>
<proteinExistence type="predicted"/>
<dbReference type="RefSeq" id="WP_201101118.1">
    <property type="nucleotide sequence ID" value="NZ_BAAAEE010000011.1"/>
</dbReference>
<evidence type="ECO:0000313" key="1">
    <source>
        <dbReference type="EMBL" id="QYC12388.1"/>
    </source>
</evidence>
<reference evidence="1 2" key="1">
    <citation type="submission" date="2021-07" db="EMBL/GenBank/DDBJ databases">
        <title>Isolation and characterization of bacteria from a gold mining with a capacity of golden bioaccumulation.</title>
        <authorList>
            <person name="Yang X.J."/>
        </authorList>
    </citation>
    <scope>NUCLEOTIDE SEQUENCE [LARGE SCALE GENOMIC DNA]</scope>
    <source>
        <strain evidence="1 2">Au29</strain>
        <plasmid evidence="1 2">unnamed1</plasmid>
    </source>
</reference>
<keyword evidence="1" id="KW-0614">Plasmid</keyword>